<keyword evidence="2" id="KW-1185">Reference proteome</keyword>
<dbReference type="EMBL" id="JAVHJS010000025">
    <property type="protein sequence ID" value="KAK2816191.1"/>
    <property type="molecule type" value="Genomic_DNA"/>
</dbReference>
<dbReference type="AlphaFoldDB" id="A0AA88IMV3"/>
<protein>
    <submittedName>
        <fullName evidence="1">Uncharacterized protein</fullName>
    </submittedName>
</protein>
<organism evidence="1 2">
    <name type="scientific">Tachysurus vachellii</name>
    <name type="common">Darkbarbel catfish</name>
    <name type="synonym">Pelteobagrus vachellii</name>
    <dbReference type="NCBI Taxonomy" id="175792"/>
    <lineage>
        <taxon>Eukaryota</taxon>
        <taxon>Metazoa</taxon>
        <taxon>Chordata</taxon>
        <taxon>Craniata</taxon>
        <taxon>Vertebrata</taxon>
        <taxon>Euteleostomi</taxon>
        <taxon>Actinopterygii</taxon>
        <taxon>Neopterygii</taxon>
        <taxon>Teleostei</taxon>
        <taxon>Ostariophysi</taxon>
        <taxon>Siluriformes</taxon>
        <taxon>Bagridae</taxon>
        <taxon>Tachysurus</taxon>
    </lineage>
</organism>
<name>A0AA88IMV3_TACVA</name>
<sequence length="97" mass="11575">MSERYAALDFRNRNSSHSAQSIVRKSSQAIWITLLPPFSLYALHTSARFHRHQITQQHHNNQHQLIRTNNRDLQSDWKLQELEPSFFSSPDIFHRNH</sequence>
<evidence type="ECO:0000313" key="1">
    <source>
        <dbReference type="EMBL" id="KAK2816191.1"/>
    </source>
</evidence>
<reference evidence="1" key="1">
    <citation type="submission" date="2023-08" db="EMBL/GenBank/DDBJ databases">
        <title>Pelteobagrus vachellii genome.</title>
        <authorList>
            <person name="Liu H."/>
        </authorList>
    </citation>
    <scope>NUCLEOTIDE SEQUENCE</scope>
    <source>
        <strain evidence="1">PRFRI_2022a</strain>
        <tissue evidence="1">Muscle</tissue>
    </source>
</reference>
<evidence type="ECO:0000313" key="2">
    <source>
        <dbReference type="Proteomes" id="UP001187315"/>
    </source>
</evidence>
<proteinExistence type="predicted"/>
<accession>A0AA88IMV3</accession>
<comment type="caution">
    <text evidence="1">The sequence shown here is derived from an EMBL/GenBank/DDBJ whole genome shotgun (WGS) entry which is preliminary data.</text>
</comment>
<gene>
    <name evidence="1" type="ORF">Q7C36_022462</name>
</gene>
<dbReference type="Proteomes" id="UP001187315">
    <property type="component" value="Unassembled WGS sequence"/>
</dbReference>